<comment type="caution">
    <text evidence="1">The sequence shown here is derived from an EMBL/GenBank/DDBJ whole genome shotgun (WGS) entry which is preliminary data.</text>
</comment>
<dbReference type="EMBL" id="LLEI02000043">
    <property type="protein sequence ID" value="OAJ93234.1"/>
    <property type="molecule type" value="Genomic_DNA"/>
</dbReference>
<name>A0A177XXA2_9VIBR</name>
<evidence type="ECO:0000313" key="2">
    <source>
        <dbReference type="Proteomes" id="UP000078406"/>
    </source>
</evidence>
<protein>
    <submittedName>
        <fullName evidence="1">Uncharacterized protein</fullName>
    </submittedName>
</protein>
<organism evidence="1 2">
    <name type="scientific">Vibrio bivalvicida</name>
    <dbReference type="NCBI Taxonomy" id="1276888"/>
    <lineage>
        <taxon>Bacteria</taxon>
        <taxon>Pseudomonadati</taxon>
        <taxon>Pseudomonadota</taxon>
        <taxon>Gammaproteobacteria</taxon>
        <taxon>Vibrionales</taxon>
        <taxon>Vibrionaceae</taxon>
        <taxon>Vibrio</taxon>
        <taxon>Vibrio oreintalis group</taxon>
    </lineage>
</organism>
<dbReference type="AlphaFoldDB" id="A0A177XXA2"/>
<accession>A0A177XXA2</accession>
<reference evidence="1 2" key="1">
    <citation type="journal article" date="2016" name="Syst. Appl. Microbiol.">
        <title>Vibrio bivalvicida sp. nov., a novel larval pathogen for bivalve molluscs reared in a hatchery.</title>
        <authorList>
            <person name="Dubert J."/>
            <person name="Romalde J.L."/>
            <person name="Prado S."/>
            <person name="Barja J.L."/>
        </authorList>
    </citation>
    <scope>NUCLEOTIDE SEQUENCE [LARGE SCALE GENOMIC DNA]</scope>
    <source>
        <strain evidence="1 2">605</strain>
    </source>
</reference>
<sequence length="64" mass="7546">MEFLVQFDENGLYQNNPWDVPVHYMKGEVRALNPLLAMVMIERNQAHIYTNLKDKRLPISQGEE</sequence>
<proteinExistence type="predicted"/>
<gene>
    <name evidence="1" type="ORF">APB76_14820</name>
</gene>
<dbReference type="Proteomes" id="UP000078406">
    <property type="component" value="Unassembled WGS sequence"/>
</dbReference>
<dbReference type="RefSeq" id="WP_049845793.1">
    <property type="nucleotide sequence ID" value="NZ_LLEI02000043.1"/>
</dbReference>
<evidence type="ECO:0000313" key="1">
    <source>
        <dbReference type="EMBL" id="OAJ93234.1"/>
    </source>
</evidence>